<evidence type="ECO:0000256" key="8">
    <source>
        <dbReference type="SAM" id="MobiDB-lite"/>
    </source>
</evidence>
<feature type="coiled-coil region" evidence="7">
    <location>
        <begin position="7"/>
        <end position="41"/>
    </location>
</feature>
<feature type="compositionally biased region" description="Polar residues" evidence="8">
    <location>
        <begin position="765"/>
        <end position="786"/>
    </location>
</feature>
<reference evidence="13 14" key="1">
    <citation type="submission" date="2023-03" db="EMBL/GenBank/DDBJ databases">
        <title>High-quality genome of Scylla paramamosain provides insights in environmental adaptation.</title>
        <authorList>
            <person name="Zhang L."/>
        </authorList>
    </citation>
    <scope>NUCLEOTIDE SEQUENCE [LARGE SCALE GENOMIC DNA]</scope>
    <source>
        <strain evidence="13">LZ_2023a</strain>
        <tissue evidence="13">Muscle</tissue>
    </source>
</reference>
<evidence type="ECO:0000256" key="5">
    <source>
        <dbReference type="ARBA" id="ARBA00022741"/>
    </source>
</evidence>
<dbReference type="Gene3D" id="3.30.300.30">
    <property type="match status" value="1"/>
</dbReference>
<dbReference type="InterPro" id="IPR035892">
    <property type="entry name" value="C2_domain_sf"/>
</dbReference>
<evidence type="ECO:0000256" key="4">
    <source>
        <dbReference type="ARBA" id="ARBA00022598"/>
    </source>
</evidence>
<dbReference type="EMBL" id="JARAKH010000011">
    <property type="protein sequence ID" value="KAK8399498.1"/>
    <property type="molecule type" value="Genomic_DNA"/>
</dbReference>
<evidence type="ECO:0000256" key="3">
    <source>
        <dbReference type="ARBA" id="ARBA00015326"/>
    </source>
</evidence>
<dbReference type="InterPro" id="IPR045851">
    <property type="entry name" value="AMP-bd_C_sf"/>
</dbReference>
<evidence type="ECO:0000259" key="9">
    <source>
        <dbReference type="Pfam" id="PF00501"/>
    </source>
</evidence>
<name>A0AAW0UJY1_SCYPA</name>
<dbReference type="Pfam" id="PF16177">
    <property type="entry name" value="ACAS_N"/>
    <property type="match status" value="1"/>
</dbReference>
<feature type="coiled-coil region" evidence="7">
    <location>
        <begin position="204"/>
        <end position="355"/>
    </location>
</feature>
<dbReference type="PANTHER" id="PTHR42921:SF1">
    <property type="entry name" value="ACETOACETYL-COA SYNTHETASE"/>
    <property type="match status" value="1"/>
</dbReference>
<dbReference type="InterPro" id="IPR042099">
    <property type="entry name" value="ANL_N_sf"/>
</dbReference>
<dbReference type="InterPro" id="IPR041091">
    <property type="entry name" value="RPGRIP1_C"/>
</dbReference>
<protein>
    <recommendedName>
        <fullName evidence="3">Acetoacetyl-CoA synthetase</fullName>
        <ecNumber evidence="2">6.2.1.16</ecNumber>
    </recommendedName>
</protein>
<dbReference type="InterPro" id="IPR005914">
    <property type="entry name" value="Acac_CoA_synth"/>
</dbReference>
<evidence type="ECO:0000256" key="1">
    <source>
        <dbReference type="ARBA" id="ARBA00006432"/>
    </source>
</evidence>
<feature type="compositionally biased region" description="Basic and acidic residues" evidence="8">
    <location>
        <begin position="698"/>
        <end position="714"/>
    </location>
</feature>
<comment type="caution">
    <text evidence="13">The sequence shown here is derived from an EMBL/GenBank/DDBJ whole genome shotgun (WGS) entry which is preliminary data.</text>
</comment>
<feature type="domain" description="AMP-dependent synthetase/ligase" evidence="9">
    <location>
        <begin position="1110"/>
        <end position="1487"/>
    </location>
</feature>
<feature type="compositionally biased region" description="Polar residues" evidence="8">
    <location>
        <begin position="836"/>
        <end position="848"/>
    </location>
</feature>
<dbReference type="InterPro" id="IPR032387">
    <property type="entry name" value="ACAS_N"/>
</dbReference>
<dbReference type="Pfam" id="PF00501">
    <property type="entry name" value="AMP-binding"/>
    <property type="match status" value="1"/>
</dbReference>
<evidence type="ECO:0000313" key="14">
    <source>
        <dbReference type="Proteomes" id="UP001487740"/>
    </source>
</evidence>
<feature type="compositionally biased region" description="Polar residues" evidence="8">
    <location>
        <begin position="921"/>
        <end position="946"/>
    </location>
</feature>
<gene>
    <name evidence="13" type="ORF">O3P69_003524</name>
</gene>
<feature type="coiled-coil region" evidence="7">
    <location>
        <begin position="109"/>
        <end position="161"/>
    </location>
</feature>
<dbReference type="Gene3D" id="3.40.50.12780">
    <property type="entry name" value="N-terminal domain of ligase-like"/>
    <property type="match status" value="1"/>
</dbReference>
<feature type="domain" description="Acetyl-coenzyme A synthetase N-terminal" evidence="11">
    <location>
        <begin position="1050"/>
        <end position="1107"/>
    </location>
</feature>
<feature type="compositionally biased region" description="Basic and acidic residues" evidence="8">
    <location>
        <begin position="659"/>
        <end position="670"/>
    </location>
</feature>
<dbReference type="Pfam" id="PF18111">
    <property type="entry name" value="RPGR1_C"/>
    <property type="match status" value="1"/>
</dbReference>
<dbReference type="GO" id="GO:0030729">
    <property type="term" value="F:acetoacetate-CoA ligase activity"/>
    <property type="evidence" value="ECO:0007669"/>
    <property type="project" value="UniProtKB-EC"/>
</dbReference>
<evidence type="ECO:0000256" key="2">
    <source>
        <dbReference type="ARBA" id="ARBA00012988"/>
    </source>
</evidence>
<feature type="compositionally biased region" description="Polar residues" evidence="8">
    <location>
        <begin position="83"/>
        <end position="97"/>
    </location>
</feature>
<keyword evidence="5" id="KW-0547">Nucleotide-binding</keyword>
<feature type="domain" description="RPGRIP1 C-terminal" evidence="12">
    <location>
        <begin position="985"/>
        <end position="1047"/>
    </location>
</feature>
<feature type="compositionally biased region" description="Basic and acidic residues" evidence="8">
    <location>
        <begin position="727"/>
        <end position="744"/>
    </location>
</feature>
<evidence type="ECO:0000259" key="12">
    <source>
        <dbReference type="Pfam" id="PF18111"/>
    </source>
</evidence>
<feature type="coiled-coil region" evidence="7">
    <location>
        <begin position="380"/>
        <end position="460"/>
    </location>
</feature>
<evidence type="ECO:0000256" key="6">
    <source>
        <dbReference type="ARBA" id="ARBA00022840"/>
    </source>
</evidence>
<evidence type="ECO:0000313" key="13">
    <source>
        <dbReference type="EMBL" id="KAK8399498.1"/>
    </source>
</evidence>
<dbReference type="PANTHER" id="PTHR42921">
    <property type="entry name" value="ACETOACETYL-COA SYNTHETASE"/>
    <property type="match status" value="1"/>
</dbReference>
<evidence type="ECO:0000259" key="10">
    <source>
        <dbReference type="Pfam" id="PF11618"/>
    </source>
</evidence>
<dbReference type="PROSITE" id="PS00455">
    <property type="entry name" value="AMP_BINDING"/>
    <property type="match status" value="1"/>
</dbReference>
<keyword evidence="4" id="KW-0436">Ligase</keyword>
<feature type="domain" description="RPGR-interacting protein 1 first C2" evidence="10">
    <location>
        <begin position="484"/>
        <end position="639"/>
    </location>
</feature>
<dbReference type="Gene3D" id="2.60.40.150">
    <property type="entry name" value="C2 domain"/>
    <property type="match status" value="2"/>
</dbReference>
<dbReference type="SUPFAM" id="SSF49562">
    <property type="entry name" value="C2 domain (Calcium/lipid-binding domain, CaLB)"/>
    <property type="match status" value="1"/>
</dbReference>
<feature type="compositionally biased region" description="Pro residues" evidence="8">
    <location>
        <begin position="61"/>
        <end position="77"/>
    </location>
</feature>
<keyword evidence="6" id="KW-0067">ATP-binding</keyword>
<feature type="compositionally biased region" description="Low complexity" evidence="8">
    <location>
        <begin position="957"/>
        <end position="977"/>
    </location>
</feature>
<dbReference type="EC" id="6.2.1.16" evidence="2"/>
<accession>A0AAW0UJY1</accession>
<dbReference type="SUPFAM" id="SSF56801">
    <property type="entry name" value="Acetyl-CoA synthetase-like"/>
    <property type="match status" value="1"/>
</dbReference>
<dbReference type="Proteomes" id="UP001487740">
    <property type="component" value="Unassembled WGS sequence"/>
</dbReference>
<keyword evidence="14" id="KW-1185">Reference proteome</keyword>
<dbReference type="CDD" id="cd05943">
    <property type="entry name" value="AACS"/>
    <property type="match status" value="1"/>
</dbReference>
<sequence>MEYQEVLETQQLTIRDLRLKTQHLEKKLKLANIQLNSAKKNKPLMFRHVGPKVDSGLKQPRAPPVAPRPTPSPPPLKASPSSNESSGFNASASIHQTEQLMPERIREILEEARERIVALESERDDLQEQLTERQQAAENAEYEAQQRIASLEDKVTNLKEELHHQGVREERSSVAAVRAERESHTLSARTVALQEQLVATEEKVAAEKLRKDALHLELERMTEKLLGVENQLRGVQEEQQKAAGKLLEVTEKNKVYEKENHQFKSENERLTTLNLNFEQKGLARENERLKAQIAHLESALQSDLSERGSFLEHMTRDKENLARAEEEVKELKEKLASLQEELEKTKVKLNVYDKAGLLKLPDKDPTLLPPKVAAPSPKEFERLREAHSELQLLYREKSRELKQLSATVASHSSTYQALQSQVTKVTQESDEKERQLNMTVKSLEETIRRRNDCCDKLEAQILTLTNRGITENLEELSPCLTQTVSLGKHDNVLEFHIDRVVFELPEFSHLKTFVSWTVPFSLEDPLQHTNVARGTEAHYNYSALYKFQINRRNLMSLKEDTVTVSVYILLDSGHPAKVGECHLTFQEVLDHPRNTLHGTQPVVLAHDDAEEAQHLTFLADIIPGQVIGSMSYWFRLQRPSEGAIAQYLRTSGMLLATKREKLLPKQESKTKKTSTTSVKLKSAADETDENSAAVQISKKKDLHEEILPESEQEHLPVSSGERSSPAKRVECSEKLHESTIEHIPSDSASHSENILHGHEYIPTDPVTQQLTRSRSASVSSTGTYNVGSPKKSKTYSNSNTDAPKNLKSMKTKRVDSGGSSEDSSTRTYNVEDPKTSKVSGNSNSSTPSKIHRQKSPERADSKSSSGSHSSGRSSKPEVSSSSSHKKSSPSRVSHSGKGVKSEVPEERPNTSQMAALPLQPSPQMSDTDTKAQQLPVSHQDTSSSDGSRQEESKHQLSSSESNNSSDSEGVVAVVSKMSKSKDKHSRIYVEVTSMTLWPDCGILQDPMVELIFVDYHGFLGLPPDQLETPVSLPKNAPDNTLNFNFGQDDYHELYLWSIDEYKDFWETWWEFGGFVHSSPPSQVVEPDLSITQVPRWFPGARLNFAENLLRFRDDKVAIYATGEGQPGISTITYNELYRLVGTFSRALQGHRVQAGCRVVGYLPNCPAAIQAMLASAAIGATWSSTSPDFGVTGVLERFTQIEPTILFSVEAVVYNGKVHDHLAKLSQVVSGLKSLKKVVIVPFVHQKSEIDISGIPNSIFLDDFLREFEGDMEIKFEQVPFHHPLFIMFSSGTTGVPKCMVHSVGGSLVQIAKEHMLHCDLSRNDVFTYYTTTGWMMWNWLVVGLFSGCSLLLYDGSPLVPTPTIVWDLVDKLGVTVLGTGAKWLGVLEEKGVKPRETHNLSALRAILSTGSPLPPRSFKYVYRDIKEDIMLGSISGGTDIISCFMGSNPSLPVYEGEIQSRNLAMAVEAWNENGQPVYDQSGELVCTKPFPSMPTHFWNDDGGIKYTKAYFSSYPNTWTHGDYIIINSRTGGITMLGRSDGTLNPCGVRFGSAEIYTIVEQFEEVNDSVCVGQRNKAGEERVVLFLKLNKDVELTHELTRRLAQSIRAQLSARHVPSVMLPISDIPYTVSGKKVEVAVRQVIQGQVVKNKAALINPESLSLYENLPQLQGWYIPCK</sequence>
<dbReference type="InterPro" id="IPR000873">
    <property type="entry name" value="AMP-dep_synth/lig_dom"/>
</dbReference>
<evidence type="ECO:0000259" key="11">
    <source>
        <dbReference type="Pfam" id="PF16177"/>
    </source>
</evidence>
<dbReference type="GO" id="GO:0005524">
    <property type="term" value="F:ATP binding"/>
    <property type="evidence" value="ECO:0007669"/>
    <property type="project" value="UniProtKB-KW"/>
</dbReference>
<dbReference type="InterPro" id="IPR020845">
    <property type="entry name" value="AMP-binding_CS"/>
</dbReference>
<feature type="region of interest" description="Disordered" evidence="8">
    <location>
        <begin position="42"/>
        <end position="97"/>
    </location>
</feature>
<comment type="similarity">
    <text evidence="1">Belongs to the ATP-dependent AMP-binding enzyme family.</text>
</comment>
<feature type="region of interest" description="Disordered" evidence="8">
    <location>
        <begin position="659"/>
        <end position="977"/>
    </location>
</feature>
<dbReference type="InterPro" id="IPR021656">
    <property type="entry name" value="C2-C2_1"/>
</dbReference>
<evidence type="ECO:0000256" key="7">
    <source>
        <dbReference type="SAM" id="Coils"/>
    </source>
</evidence>
<feature type="compositionally biased region" description="Low complexity" evidence="8">
    <location>
        <begin position="862"/>
        <end position="882"/>
    </location>
</feature>
<organism evidence="13 14">
    <name type="scientific">Scylla paramamosain</name>
    <name type="common">Mud crab</name>
    <dbReference type="NCBI Taxonomy" id="85552"/>
    <lineage>
        <taxon>Eukaryota</taxon>
        <taxon>Metazoa</taxon>
        <taxon>Ecdysozoa</taxon>
        <taxon>Arthropoda</taxon>
        <taxon>Crustacea</taxon>
        <taxon>Multicrustacea</taxon>
        <taxon>Malacostraca</taxon>
        <taxon>Eumalacostraca</taxon>
        <taxon>Eucarida</taxon>
        <taxon>Decapoda</taxon>
        <taxon>Pleocyemata</taxon>
        <taxon>Brachyura</taxon>
        <taxon>Eubrachyura</taxon>
        <taxon>Portunoidea</taxon>
        <taxon>Portunidae</taxon>
        <taxon>Portuninae</taxon>
        <taxon>Scylla</taxon>
    </lineage>
</organism>
<dbReference type="NCBIfam" id="TIGR01217">
    <property type="entry name" value="ac_ac_CoA_syn"/>
    <property type="match status" value="1"/>
</dbReference>
<keyword evidence="7" id="KW-0175">Coiled coil</keyword>
<feature type="compositionally biased region" description="Polar residues" evidence="8">
    <location>
        <begin position="817"/>
        <end position="828"/>
    </location>
</feature>
<dbReference type="NCBIfam" id="NF002937">
    <property type="entry name" value="PRK03584.1"/>
    <property type="match status" value="1"/>
</dbReference>
<proteinExistence type="inferred from homology"/>
<dbReference type="GO" id="GO:0006629">
    <property type="term" value="P:lipid metabolic process"/>
    <property type="evidence" value="ECO:0007669"/>
    <property type="project" value="InterPro"/>
</dbReference>
<dbReference type="Pfam" id="PF11618">
    <property type="entry name" value="C2-C2_1"/>
    <property type="match status" value="1"/>
</dbReference>
<feature type="compositionally biased region" description="Basic and acidic residues" evidence="8">
    <location>
        <begin position="899"/>
        <end position="908"/>
    </location>
</feature>